<dbReference type="EMBL" id="LAZR01068140">
    <property type="protein sequence ID" value="KKK50202.1"/>
    <property type="molecule type" value="Genomic_DNA"/>
</dbReference>
<keyword evidence="2" id="KW-0249">Electron transport</keyword>
<dbReference type="GO" id="GO:0016491">
    <property type="term" value="F:oxidoreductase activity"/>
    <property type="evidence" value="ECO:0007669"/>
    <property type="project" value="InterPro"/>
</dbReference>
<feature type="domain" description="Rubredoxin-like" evidence="4">
    <location>
        <begin position="156"/>
        <end position="189"/>
    </location>
</feature>
<evidence type="ECO:0000256" key="3">
    <source>
        <dbReference type="SAM" id="Coils"/>
    </source>
</evidence>
<evidence type="ECO:0000313" key="6">
    <source>
        <dbReference type="EMBL" id="KKK50202.1"/>
    </source>
</evidence>
<keyword evidence="1" id="KW-0813">Transport</keyword>
<evidence type="ECO:0008006" key="7">
    <source>
        <dbReference type="Google" id="ProtNLM"/>
    </source>
</evidence>
<dbReference type="PROSITE" id="PS50903">
    <property type="entry name" value="RUBREDOXIN_LIKE"/>
    <property type="match status" value="1"/>
</dbReference>
<evidence type="ECO:0000259" key="4">
    <source>
        <dbReference type="PROSITE" id="PS50903"/>
    </source>
</evidence>
<dbReference type="InterPro" id="IPR052753">
    <property type="entry name" value="Rbr2/Nigerythrin"/>
</dbReference>
<dbReference type="Gene3D" id="1.20.1260.10">
    <property type="match status" value="1"/>
</dbReference>
<name>A0A0F8W0N6_9ZZZZ</name>
<comment type="caution">
    <text evidence="6">The sequence shown here is derived from an EMBL/GenBank/DDBJ whole genome shotgun (WGS) entry which is preliminary data.</text>
</comment>
<feature type="coiled-coil region" evidence="3">
    <location>
        <begin position="7"/>
        <end position="58"/>
    </location>
</feature>
<keyword evidence="3" id="KW-0175">Coiled coil</keyword>
<dbReference type="PANTHER" id="PTHR33746">
    <property type="entry name" value="RUBRERYTHRIN"/>
    <property type="match status" value="1"/>
</dbReference>
<organism evidence="6">
    <name type="scientific">marine sediment metagenome</name>
    <dbReference type="NCBI Taxonomy" id="412755"/>
    <lineage>
        <taxon>unclassified sequences</taxon>
        <taxon>metagenomes</taxon>
        <taxon>ecological metagenomes</taxon>
    </lineage>
</organism>
<gene>
    <name evidence="6" type="ORF">LCGC14_3127380</name>
</gene>
<dbReference type="InterPro" id="IPR003251">
    <property type="entry name" value="Rr_diiron-bd_dom"/>
</dbReference>
<dbReference type="Pfam" id="PF21349">
    <property type="entry name" value="RUBY_RBDX"/>
    <property type="match status" value="1"/>
</dbReference>
<dbReference type="PANTHER" id="PTHR33746:SF4">
    <property type="entry name" value="RUBRERYTHRIN"/>
    <property type="match status" value="1"/>
</dbReference>
<sequence length="190" mass="20175">MTADEILAKLPDEVKELEADLAQATEDGDDDRKSEITVTLATKRAELAEAKAEKAEADGYPKAAKMFKAAAMAETVHALAHFKAAGGVGSTEDNLKAAADGETFEYEKMYPPMIETAKAEGNDAAARSFSLANEAEKVHASLYKGILENLEKGADSEYYVCKVCGNVVEGEAPDTCSICGAKKQAFEKAA</sequence>
<dbReference type="CDD" id="cd01041">
    <property type="entry name" value="Rubrerythrin"/>
    <property type="match status" value="1"/>
</dbReference>
<dbReference type="Pfam" id="PF02915">
    <property type="entry name" value="Rubrerythrin"/>
    <property type="match status" value="1"/>
</dbReference>
<feature type="domain" description="Ferritin-like diiron" evidence="5">
    <location>
        <begin position="22"/>
        <end position="154"/>
    </location>
</feature>
<dbReference type="AlphaFoldDB" id="A0A0F8W0N6"/>
<dbReference type="InterPro" id="IPR009040">
    <property type="entry name" value="Ferritin-like_diiron"/>
</dbReference>
<evidence type="ECO:0000259" key="5">
    <source>
        <dbReference type="PROSITE" id="PS50905"/>
    </source>
</evidence>
<dbReference type="InterPro" id="IPR012347">
    <property type="entry name" value="Ferritin-like"/>
</dbReference>
<dbReference type="InterPro" id="IPR048574">
    <property type="entry name" value="RUBY_RBDX"/>
</dbReference>
<dbReference type="InterPro" id="IPR009078">
    <property type="entry name" value="Ferritin-like_SF"/>
</dbReference>
<evidence type="ECO:0000256" key="1">
    <source>
        <dbReference type="ARBA" id="ARBA00022448"/>
    </source>
</evidence>
<evidence type="ECO:0000256" key="2">
    <source>
        <dbReference type="ARBA" id="ARBA00022982"/>
    </source>
</evidence>
<accession>A0A0F8W0N6</accession>
<dbReference type="Gene3D" id="2.20.28.10">
    <property type="match status" value="1"/>
</dbReference>
<reference evidence="6" key="1">
    <citation type="journal article" date="2015" name="Nature">
        <title>Complex archaea that bridge the gap between prokaryotes and eukaryotes.</title>
        <authorList>
            <person name="Spang A."/>
            <person name="Saw J.H."/>
            <person name="Jorgensen S.L."/>
            <person name="Zaremba-Niedzwiedzka K."/>
            <person name="Martijn J."/>
            <person name="Lind A.E."/>
            <person name="van Eijk R."/>
            <person name="Schleper C."/>
            <person name="Guy L."/>
            <person name="Ettema T.J."/>
        </authorList>
    </citation>
    <scope>NUCLEOTIDE SEQUENCE</scope>
</reference>
<protein>
    <recommendedName>
        <fullName evidence="7">Rubredoxin-like domain-containing protein</fullName>
    </recommendedName>
</protein>
<dbReference type="GO" id="GO:0005506">
    <property type="term" value="F:iron ion binding"/>
    <property type="evidence" value="ECO:0007669"/>
    <property type="project" value="InterPro"/>
</dbReference>
<proteinExistence type="predicted"/>
<dbReference type="SUPFAM" id="SSF57802">
    <property type="entry name" value="Rubredoxin-like"/>
    <property type="match status" value="1"/>
</dbReference>
<dbReference type="SUPFAM" id="SSF47240">
    <property type="entry name" value="Ferritin-like"/>
    <property type="match status" value="1"/>
</dbReference>
<dbReference type="PROSITE" id="PS50905">
    <property type="entry name" value="FERRITIN_LIKE"/>
    <property type="match status" value="1"/>
</dbReference>
<dbReference type="InterPro" id="IPR024934">
    <property type="entry name" value="Rubredoxin-like_dom"/>
</dbReference>